<dbReference type="EMBL" id="DQIR01042611">
    <property type="protein sequence ID" value="HCZ98086.1"/>
    <property type="molecule type" value="Transcribed_RNA"/>
</dbReference>
<sequence length="101" mass="10370">MSASRVAWAPSSSSPEAGLQDGHLLSTAPALLPDPGPCCLPPRRPFPSLSRQAQCLVLSGCRAPTFTPLRGLGALGSCPVIVPFLSCHQAPSAPGRAGRLE</sequence>
<evidence type="ECO:0000313" key="2">
    <source>
        <dbReference type="EMBL" id="HDC84906.1"/>
    </source>
</evidence>
<reference evidence="2" key="1">
    <citation type="journal article" date="2019" name="PeerJ">
        <title>Genes of the pig, Sus scrofa, reconstructed with EvidentialGene.</title>
        <authorList>
            <person name="Gilbert D.G."/>
        </authorList>
    </citation>
    <scope>NUCLEOTIDE SEQUENCE</scope>
</reference>
<feature type="region of interest" description="Disordered" evidence="1">
    <location>
        <begin position="1"/>
        <end position="26"/>
    </location>
</feature>
<evidence type="ECO:0000256" key="1">
    <source>
        <dbReference type="SAM" id="MobiDB-lite"/>
    </source>
</evidence>
<dbReference type="AlphaFoldDB" id="A0A481DRH8"/>
<protein>
    <submittedName>
        <fullName evidence="2">Uncharacterized protein</fullName>
    </submittedName>
</protein>
<proteinExistence type="predicted"/>
<accession>A0A481DRH8</accession>
<name>A0A481DRH8_PIG</name>
<organism evidence="2">
    <name type="scientific">Sus scrofa</name>
    <name type="common">Pig</name>
    <dbReference type="NCBI Taxonomy" id="9823"/>
    <lineage>
        <taxon>Eukaryota</taxon>
        <taxon>Metazoa</taxon>
        <taxon>Chordata</taxon>
        <taxon>Craniata</taxon>
        <taxon>Vertebrata</taxon>
        <taxon>Euteleostomi</taxon>
        <taxon>Mammalia</taxon>
        <taxon>Eutheria</taxon>
        <taxon>Laurasiatheria</taxon>
        <taxon>Artiodactyla</taxon>
        <taxon>Suina</taxon>
        <taxon>Suidae</taxon>
        <taxon>Sus</taxon>
    </lineage>
</organism>
<dbReference type="EMBL" id="DQIR01329498">
    <property type="protein sequence ID" value="HDC84906.1"/>
    <property type="molecule type" value="Transcribed_RNA"/>
</dbReference>